<dbReference type="PANTHER" id="PTHR36448">
    <property type="entry name" value="BLR7373 PROTEIN"/>
    <property type="match status" value="1"/>
</dbReference>
<proteinExistence type="predicted"/>
<feature type="region of interest" description="Disordered" evidence="1">
    <location>
        <begin position="133"/>
        <end position="152"/>
    </location>
</feature>
<reference evidence="3 4" key="1">
    <citation type="journal article" date="2005" name="Int. J. Syst. Evol. Microbiol.">
        <title>Halobacillus yeomjeoni sp. nov., isolated from a marine solar saltern in Korea.</title>
        <authorList>
            <person name="Yoon J.H."/>
            <person name="Kang S.J."/>
            <person name="Lee C.H."/>
            <person name="Oh H.W."/>
            <person name="Oh T.K."/>
        </authorList>
    </citation>
    <scope>NUCLEOTIDE SEQUENCE [LARGE SCALE GENOMIC DNA]</scope>
    <source>
        <strain evidence="3 4">KCTC 3957</strain>
    </source>
</reference>
<protein>
    <submittedName>
        <fullName evidence="3">Cupin domain-containing protein</fullName>
    </submittedName>
</protein>
<dbReference type="AlphaFoldDB" id="A0A931HWJ8"/>
<feature type="compositionally biased region" description="Basic and acidic residues" evidence="1">
    <location>
        <begin position="133"/>
        <end position="144"/>
    </location>
</feature>
<accession>A0A931HWJ8</accession>
<evidence type="ECO:0000313" key="4">
    <source>
        <dbReference type="Proteomes" id="UP000614490"/>
    </source>
</evidence>
<name>A0A931HWJ8_9BACI</name>
<dbReference type="CDD" id="cd02219">
    <property type="entry name" value="cupin_YjlB-like"/>
    <property type="match status" value="1"/>
</dbReference>
<dbReference type="InterPro" id="IPR014500">
    <property type="entry name" value="UCP019307_cupin"/>
</dbReference>
<keyword evidence="4" id="KW-1185">Reference proteome</keyword>
<dbReference type="InterPro" id="IPR011051">
    <property type="entry name" value="RmlC_Cupin_sf"/>
</dbReference>
<evidence type="ECO:0000259" key="2">
    <source>
        <dbReference type="Pfam" id="PF07883"/>
    </source>
</evidence>
<dbReference type="PANTHER" id="PTHR36448:SF2">
    <property type="entry name" value="CUPIN TYPE-1 DOMAIN-CONTAINING PROTEIN"/>
    <property type="match status" value="1"/>
</dbReference>
<dbReference type="PIRSF" id="PIRSF019307">
    <property type="entry name" value="UCP019307"/>
    <property type="match status" value="1"/>
</dbReference>
<dbReference type="Gene3D" id="2.60.120.10">
    <property type="entry name" value="Jelly Rolls"/>
    <property type="match status" value="1"/>
</dbReference>
<organism evidence="3 4">
    <name type="scientific">Halobacillus yeomjeoni</name>
    <dbReference type="NCBI Taxonomy" id="311194"/>
    <lineage>
        <taxon>Bacteria</taxon>
        <taxon>Bacillati</taxon>
        <taxon>Bacillota</taxon>
        <taxon>Bacilli</taxon>
        <taxon>Bacillales</taxon>
        <taxon>Bacillaceae</taxon>
        <taxon>Halobacillus</taxon>
    </lineage>
</organism>
<dbReference type="InterPro" id="IPR013096">
    <property type="entry name" value="Cupin_2"/>
</dbReference>
<dbReference type="EMBL" id="JADZSC010000003">
    <property type="protein sequence ID" value="MBH0231197.1"/>
    <property type="molecule type" value="Genomic_DNA"/>
</dbReference>
<evidence type="ECO:0000256" key="1">
    <source>
        <dbReference type="SAM" id="MobiDB-lite"/>
    </source>
</evidence>
<dbReference type="InterPro" id="IPR047121">
    <property type="entry name" value="YjiB-like"/>
</dbReference>
<sequence>MKNASIDTKLFTDDGCYPNHPYLPAVIYRDCLDRSLNDLQSLLHKNRWSNTWTGSVFEYHHYHSTTHETLAVIEGAAALKLGGPEGKKVSVKKGDVLILPAGVAHKLEDSTSDFQVMGAYPYGKSFDLKTGEKNEYEESKKQIREAPAPSADPILGVNGPLMELWM</sequence>
<dbReference type="InterPro" id="IPR014710">
    <property type="entry name" value="RmlC-like_jellyroll"/>
</dbReference>
<dbReference type="Proteomes" id="UP000614490">
    <property type="component" value="Unassembled WGS sequence"/>
</dbReference>
<comment type="caution">
    <text evidence="3">The sequence shown here is derived from an EMBL/GenBank/DDBJ whole genome shotgun (WGS) entry which is preliminary data.</text>
</comment>
<dbReference type="Pfam" id="PF07883">
    <property type="entry name" value="Cupin_2"/>
    <property type="match status" value="1"/>
</dbReference>
<dbReference type="RefSeq" id="WP_197317839.1">
    <property type="nucleotide sequence ID" value="NZ_JADZSC010000003.1"/>
</dbReference>
<evidence type="ECO:0000313" key="3">
    <source>
        <dbReference type="EMBL" id="MBH0231197.1"/>
    </source>
</evidence>
<feature type="domain" description="Cupin type-2" evidence="2">
    <location>
        <begin position="57"/>
        <end position="108"/>
    </location>
</feature>
<dbReference type="SUPFAM" id="SSF51182">
    <property type="entry name" value="RmlC-like cupins"/>
    <property type="match status" value="1"/>
</dbReference>
<gene>
    <name evidence="3" type="ORF">H0267_13300</name>
</gene>